<evidence type="ECO:0000256" key="2">
    <source>
        <dbReference type="ARBA" id="ARBA00023027"/>
    </source>
</evidence>
<dbReference type="InterPro" id="IPR006140">
    <property type="entry name" value="D-isomer_DH_NAD-bd"/>
</dbReference>
<evidence type="ECO:0000313" key="5">
    <source>
        <dbReference type="Proteomes" id="UP001597399"/>
    </source>
</evidence>
<dbReference type="CDD" id="cd05300">
    <property type="entry name" value="2-Hacid_dh_1"/>
    <property type="match status" value="1"/>
</dbReference>
<dbReference type="SUPFAM" id="SSF52283">
    <property type="entry name" value="Formate/glycerate dehydrogenase catalytic domain-like"/>
    <property type="match status" value="1"/>
</dbReference>
<dbReference type="EMBL" id="JBHUMQ010000042">
    <property type="protein sequence ID" value="MFD2695391.1"/>
    <property type="molecule type" value="Genomic_DNA"/>
</dbReference>
<keyword evidence="5" id="KW-1185">Reference proteome</keyword>
<name>A0ABW5S6I1_9BACL</name>
<organism evidence="4 5">
    <name type="scientific">Sporolactobacillus shoreicorticis</name>
    <dbReference type="NCBI Taxonomy" id="1923877"/>
    <lineage>
        <taxon>Bacteria</taxon>
        <taxon>Bacillati</taxon>
        <taxon>Bacillota</taxon>
        <taxon>Bacilli</taxon>
        <taxon>Bacillales</taxon>
        <taxon>Sporolactobacillaceae</taxon>
        <taxon>Sporolactobacillus</taxon>
    </lineage>
</organism>
<dbReference type="PANTHER" id="PTHR43333:SF1">
    <property type="entry name" value="D-ISOMER SPECIFIC 2-HYDROXYACID DEHYDROGENASE NAD-BINDING DOMAIN-CONTAINING PROTEIN"/>
    <property type="match status" value="1"/>
</dbReference>
<feature type="domain" description="D-isomer specific 2-hydroxyacid dehydrogenase NAD-binding" evidence="3">
    <location>
        <begin position="108"/>
        <end position="281"/>
    </location>
</feature>
<keyword evidence="1" id="KW-0560">Oxidoreductase</keyword>
<comment type="caution">
    <text evidence="4">The sequence shown here is derived from an EMBL/GenBank/DDBJ whole genome shotgun (WGS) entry which is preliminary data.</text>
</comment>
<dbReference type="Pfam" id="PF02826">
    <property type="entry name" value="2-Hacid_dh_C"/>
    <property type="match status" value="1"/>
</dbReference>
<dbReference type="Gene3D" id="3.40.50.720">
    <property type="entry name" value="NAD(P)-binding Rossmann-like Domain"/>
    <property type="match status" value="2"/>
</dbReference>
<reference evidence="5" key="1">
    <citation type="journal article" date="2019" name="Int. J. Syst. Evol. Microbiol.">
        <title>The Global Catalogue of Microorganisms (GCM) 10K type strain sequencing project: providing services to taxonomists for standard genome sequencing and annotation.</title>
        <authorList>
            <consortium name="The Broad Institute Genomics Platform"/>
            <consortium name="The Broad Institute Genome Sequencing Center for Infectious Disease"/>
            <person name="Wu L."/>
            <person name="Ma J."/>
        </authorList>
    </citation>
    <scope>NUCLEOTIDE SEQUENCE [LARGE SCALE GENOMIC DNA]</scope>
    <source>
        <strain evidence="5">TISTR 2466</strain>
    </source>
</reference>
<accession>A0ABW5S6I1</accession>
<proteinExistence type="predicted"/>
<evidence type="ECO:0000313" key="4">
    <source>
        <dbReference type="EMBL" id="MFD2695391.1"/>
    </source>
</evidence>
<gene>
    <name evidence="4" type="ORF">ACFSUE_17435</name>
</gene>
<evidence type="ECO:0000259" key="3">
    <source>
        <dbReference type="Pfam" id="PF02826"/>
    </source>
</evidence>
<keyword evidence="2" id="KW-0520">NAD</keyword>
<dbReference type="InterPro" id="IPR036291">
    <property type="entry name" value="NAD(P)-bd_dom_sf"/>
</dbReference>
<dbReference type="RefSeq" id="WP_290446457.1">
    <property type="nucleotide sequence ID" value="NZ_JBHUMQ010000042.1"/>
</dbReference>
<dbReference type="Proteomes" id="UP001597399">
    <property type="component" value="Unassembled WGS sequence"/>
</dbReference>
<evidence type="ECO:0000256" key="1">
    <source>
        <dbReference type="ARBA" id="ARBA00023002"/>
    </source>
</evidence>
<sequence>MEKIIFGFDEEFDLPEIDIEALKKEYANRFEFVTLWNEAIPDGVFIEDAVAFIGGPSSELLRKMPSLRWLQLPSAGANHMTQHPDLAREVTLTNSSGVFGVLGAEHTIALLLAFTREIPRYVKQTARRIWNLGNRCLQIDGSTVAIIGYGDIGSEIAHRLKAFGAQILAVKRTAGTIPEDADAVFTMDGLNKVLAVSDFVVNVLPLTKETEHVFNDKRFESMKSGAIFINVGRGGTVDEDALIHVLTSGKLGGAGLDVTGNEPLPENSRLWDLPNVLITSHSLGVGPDKYTKRAALIKRNIEKFSKNEPLEKIVNRNLGY</sequence>
<protein>
    <submittedName>
        <fullName evidence="4">D-2-hydroxyacid dehydrogenase</fullName>
    </submittedName>
</protein>
<dbReference type="PANTHER" id="PTHR43333">
    <property type="entry name" value="2-HACID_DH_C DOMAIN-CONTAINING PROTEIN"/>
    <property type="match status" value="1"/>
</dbReference>
<dbReference type="SUPFAM" id="SSF51735">
    <property type="entry name" value="NAD(P)-binding Rossmann-fold domains"/>
    <property type="match status" value="1"/>
</dbReference>